<proteinExistence type="predicted"/>
<accession>M7TVR6</accession>
<organism evidence="1 2">
    <name type="scientific">Botryotinia fuckeliana (strain BcDW1)</name>
    <name type="common">Noble rot fungus</name>
    <name type="synonym">Botrytis cinerea</name>
    <dbReference type="NCBI Taxonomy" id="1290391"/>
    <lineage>
        <taxon>Eukaryota</taxon>
        <taxon>Fungi</taxon>
        <taxon>Dikarya</taxon>
        <taxon>Ascomycota</taxon>
        <taxon>Pezizomycotina</taxon>
        <taxon>Leotiomycetes</taxon>
        <taxon>Helotiales</taxon>
        <taxon>Sclerotiniaceae</taxon>
        <taxon>Botrytis</taxon>
    </lineage>
</organism>
<dbReference type="Proteomes" id="UP000012045">
    <property type="component" value="Unassembled WGS sequence"/>
</dbReference>
<dbReference type="AlphaFoldDB" id="M7TVR6"/>
<sequence length="118" mass="12933">MNIANATVKTSVGQFHISLDPIQSDANPFHAHLSYLLRLSLSALPFPSLASQTTHYLIRASKILVTVPAKKRTREGSTNTLSISHNPILPIVNYTSGSIEDLTHLHRPTIILSTTLHT</sequence>
<evidence type="ECO:0000313" key="2">
    <source>
        <dbReference type="Proteomes" id="UP000012045"/>
    </source>
</evidence>
<evidence type="ECO:0000313" key="1">
    <source>
        <dbReference type="EMBL" id="EMR87721.1"/>
    </source>
</evidence>
<protein>
    <submittedName>
        <fullName evidence="1">Uncharacterized protein</fullName>
    </submittedName>
</protein>
<reference evidence="2" key="1">
    <citation type="journal article" date="2013" name="Genome Announc.">
        <title>Draft genome sequence of Botrytis cinerea BcDW1, inoculum for noble rot of grape berries.</title>
        <authorList>
            <person name="Blanco-Ulate B."/>
            <person name="Allen G."/>
            <person name="Powell A.L."/>
            <person name="Cantu D."/>
        </authorList>
    </citation>
    <scope>NUCLEOTIDE SEQUENCE [LARGE SCALE GENOMIC DNA]</scope>
    <source>
        <strain evidence="2">BcDW1</strain>
    </source>
</reference>
<dbReference type="HOGENOM" id="CLU_2072767_0_0_1"/>
<name>M7TVR6_BOTF1</name>
<dbReference type="EMBL" id="KB707814">
    <property type="protein sequence ID" value="EMR87721.1"/>
    <property type="molecule type" value="Genomic_DNA"/>
</dbReference>
<gene>
    <name evidence="1" type="ORF">BcDW1_3641</name>
</gene>